<feature type="chain" id="PRO_5042065044" description="FAD-binding domain-containing protein" evidence="6">
    <location>
        <begin position="24"/>
        <end position="434"/>
    </location>
</feature>
<reference evidence="8" key="1">
    <citation type="submission" date="2023-07" db="EMBL/GenBank/DDBJ databases">
        <title>Black Yeasts Isolated from many extreme environments.</title>
        <authorList>
            <person name="Coleine C."/>
            <person name="Stajich J.E."/>
            <person name="Selbmann L."/>
        </authorList>
    </citation>
    <scope>NUCLEOTIDE SEQUENCE</scope>
    <source>
        <strain evidence="8">CCFEE 5485</strain>
    </source>
</reference>
<comment type="cofactor">
    <cofactor evidence="1">
        <name>FAD</name>
        <dbReference type="ChEBI" id="CHEBI:57692"/>
    </cofactor>
</comment>
<dbReference type="PROSITE" id="PS00059">
    <property type="entry name" value="ADH_ZINC"/>
    <property type="match status" value="1"/>
</dbReference>
<dbReference type="AlphaFoldDB" id="A0AAE0WY70"/>
<keyword evidence="6" id="KW-0732">Signal</keyword>
<feature type="signal peptide" evidence="6">
    <location>
        <begin position="1"/>
        <end position="23"/>
    </location>
</feature>
<dbReference type="SUPFAM" id="SSF51905">
    <property type="entry name" value="FAD/NAD(P)-binding domain"/>
    <property type="match status" value="1"/>
</dbReference>
<keyword evidence="4" id="KW-0560">Oxidoreductase</keyword>
<keyword evidence="5" id="KW-0503">Monooxygenase</keyword>
<dbReference type="InterPro" id="IPR002938">
    <property type="entry name" value="FAD-bd"/>
</dbReference>
<evidence type="ECO:0000313" key="8">
    <source>
        <dbReference type="EMBL" id="KAK3680229.1"/>
    </source>
</evidence>
<dbReference type="InterPro" id="IPR002328">
    <property type="entry name" value="ADH_Zn_CS"/>
</dbReference>
<dbReference type="Pfam" id="PF01494">
    <property type="entry name" value="FAD_binding_3"/>
    <property type="match status" value="2"/>
</dbReference>
<sequence>MGSRATQLPILIMGAGISGLTLAQACCKYDIPHLLFERDISPTARSAGWGLTLNWSLPTFRSLVPDHVLAQLPETLVNKAAVDAGEKGTFTFFDLDTGTAKWKVPATERIRVSRERLRILLLTGLAVNWGKALSAVRKVENGVTVTFSDGSEETGCLLVGCDGANSQTRKLCHPEDYRNKQLPIRFIGAGVRYPRSEINGMYKLDRFFLQGSHPSTDAFLWFSFLDVPGDPHTISHDVEAENEVEMYRCQIMTSWPYRAGFLGHDAPIEVPDGKEEKLALMKKVASDFTEPFRCVVQNIPPASEVKEVFLADWLPRATSTTALGHELGGHVVLVGDAAHAMVMYRGEGANHSIVDVGHLIDLLRPLVKDSTSDEQWQQAVHHYEEEMIERTAVAVLASRQACMDAHDHKRLHDNSPLVRRRLMRSDLEETEAAR</sequence>
<name>A0AAE0WY70_9PEZI</name>
<evidence type="ECO:0000256" key="5">
    <source>
        <dbReference type="ARBA" id="ARBA00023033"/>
    </source>
</evidence>
<feature type="domain" description="FAD-binding" evidence="7">
    <location>
        <begin position="9"/>
        <end position="172"/>
    </location>
</feature>
<keyword evidence="3" id="KW-0274">FAD</keyword>
<keyword evidence="9" id="KW-1185">Reference proteome</keyword>
<dbReference type="EMBL" id="JAUTXT010000001">
    <property type="protein sequence ID" value="KAK3680229.1"/>
    <property type="molecule type" value="Genomic_DNA"/>
</dbReference>
<dbReference type="Gene3D" id="3.50.50.60">
    <property type="entry name" value="FAD/NAD(P)-binding domain"/>
    <property type="match status" value="1"/>
</dbReference>
<gene>
    <name evidence="8" type="ORF">LTR78_000607</name>
</gene>
<evidence type="ECO:0000256" key="3">
    <source>
        <dbReference type="ARBA" id="ARBA00022827"/>
    </source>
</evidence>
<evidence type="ECO:0000259" key="7">
    <source>
        <dbReference type="Pfam" id="PF01494"/>
    </source>
</evidence>
<dbReference type="GO" id="GO:0071949">
    <property type="term" value="F:FAD binding"/>
    <property type="evidence" value="ECO:0007669"/>
    <property type="project" value="InterPro"/>
</dbReference>
<organism evidence="8 9">
    <name type="scientific">Recurvomyces mirabilis</name>
    <dbReference type="NCBI Taxonomy" id="574656"/>
    <lineage>
        <taxon>Eukaryota</taxon>
        <taxon>Fungi</taxon>
        <taxon>Dikarya</taxon>
        <taxon>Ascomycota</taxon>
        <taxon>Pezizomycotina</taxon>
        <taxon>Dothideomycetes</taxon>
        <taxon>Dothideomycetidae</taxon>
        <taxon>Mycosphaerellales</taxon>
        <taxon>Teratosphaeriaceae</taxon>
        <taxon>Recurvomyces</taxon>
    </lineage>
</organism>
<dbReference type="InterPro" id="IPR036188">
    <property type="entry name" value="FAD/NAD-bd_sf"/>
</dbReference>
<evidence type="ECO:0000256" key="2">
    <source>
        <dbReference type="ARBA" id="ARBA00022630"/>
    </source>
</evidence>
<evidence type="ECO:0000256" key="4">
    <source>
        <dbReference type="ARBA" id="ARBA00023002"/>
    </source>
</evidence>
<accession>A0AAE0WY70</accession>
<dbReference type="GO" id="GO:0008270">
    <property type="term" value="F:zinc ion binding"/>
    <property type="evidence" value="ECO:0007669"/>
    <property type="project" value="InterPro"/>
</dbReference>
<dbReference type="PANTHER" id="PTHR47178:SF1">
    <property type="entry name" value="FAD-BINDING DOMAIN-CONTAINING PROTEIN-RELATED"/>
    <property type="match status" value="1"/>
</dbReference>
<evidence type="ECO:0000256" key="1">
    <source>
        <dbReference type="ARBA" id="ARBA00001974"/>
    </source>
</evidence>
<feature type="domain" description="FAD-binding" evidence="7">
    <location>
        <begin position="329"/>
        <end position="374"/>
    </location>
</feature>
<keyword evidence="2" id="KW-0285">Flavoprotein</keyword>
<evidence type="ECO:0000256" key="6">
    <source>
        <dbReference type="SAM" id="SignalP"/>
    </source>
</evidence>
<dbReference type="Proteomes" id="UP001274830">
    <property type="component" value="Unassembled WGS sequence"/>
</dbReference>
<dbReference type="PANTHER" id="PTHR47178">
    <property type="entry name" value="MONOOXYGENASE, FAD-BINDING"/>
    <property type="match status" value="1"/>
</dbReference>
<proteinExistence type="predicted"/>
<dbReference type="GO" id="GO:0004497">
    <property type="term" value="F:monooxygenase activity"/>
    <property type="evidence" value="ECO:0007669"/>
    <property type="project" value="UniProtKB-KW"/>
</dbReference>
<dbReference type="PRINTS" id="PR00420">
    <property type="entry name" value="RNGMNOXGNASE"/>
</dbReference>
<protein>
    <recommendedName>
        <fullName evidence="7">FAD-binding domain-containing protein</fullName>
    </recommendedName>
</protein>
<dbReference type="PROSITE" id="PS51257">
    <property type="entry name" value="PROKAR_LIPOPROTEIN"/>
    <property type="match status" value="1"/>
</dbReference>
<evidence type="ECO:0000313" key="9">
    <source>
        <dbReference type="Proteomes" id="UP001274830"/>
    </source>
</evidence>
<comment type="caution">
    <text evidence="8">The sequence shown here is derived from an EMBL/GenBank/DDBJ whole genome shotgun (WGS) entry which is preliminary data.</text>
</comment>